<dbReference type="RefSeq" id="XP_062626417.1">
    <property type="nucleotide sequence ID" value="XM_062770433.1"/>
</dbReference>
<dbReference type="Proteomes" id="UP000827549">
    <property type="component" value="Chromosome 3"/>
</dbReference>
<keyword evidence="2" id="KW-1185">Reference proteome</keyword>
<evidence type="ECO:0000313" key="2">
    <source>
        <dbReference type="Proteomes" id="UP000827549"/>
    </source>
</evidence>
<gene>
    <name evidence="1" type="ORF">LOC62_03G003903</name>
</gene>
<reference evidence="1" key="1">
    <citation type="submission" date="2023-10" db="EMBL/GenBank/DDBJ databases">
        <authorList>
            <person name="Noh H."/>
        </authorList>
    </citation>
    <scope>NUCLEOTIDE SEQUENCE</scope>
    <source>
        <strain evidence="1">DUCC4014</strain>
    </source>
</reference>
<organism evidence="1 2">
    <name type="scientific">Vanrija pseudolonga</name>
    <dbReference type="NCBI Taxonomy" id="143232"/>
    <lineage>
        <taxon>Eukaryota</taxon>
        <taxon>Fungi</taxon>
        <taxon>Dikarya</taxon>
        <taxon>Basidiomycota</taxon>
        <taxon>Agaricomycotina</taxon>
        <taxon>Tremellomycetes</taxon>
        <taxon>Trichosporonales</taxon>
        <taxon>Trichosporonaceae</taxon>
        <taxon>Vanrija</taxon>
    </lineage>
</organism>
<name>A0AAF1BJY1_9TREE</name>
<dbReference type="GeneID" id="87807144"/>
<evidence type="ECO:0008006" key="3">
    <source>
        <dbReference type="Google" id="ProtNLM"/>
    </source>
</evidence>
<protein>
    <recommendedName>
        <fullName evidence="3">BTB domain-containing protein</fullName>
    </recommendedName>
</protein>
<proteinExistence type="predicted"/>
<sequence length="233" mass="26398">MAGSDTHDDDNAPTIVDDEHWTEGDFTIISSDNSYHLFSASGFFRDMAADDSDKTKTREVHLTDSEYETAATLRWFFDLITSAKLDIELNDTILWVLDLTRFLLKYDCPCAVETLKLIVNQRVLKPGSTSGIYGFILGALLDDVDFCVDCMEGTENRQAVWTEYNDEHIRDSSRTRTNVKTFNPAGLSFDLFVSIPTPYQWSLCCAWDIERDGTELPARFKEFIAAAKGRTDV</sequence>
<accession>A0AAF1BJY1</accession>
<evidence type="ECO:0000313" key="1">
    <source>
        <dbReference type="EMBL" id="WOO80385.1"/>
    </source>
</evidence>
<dbReference type="EMBL" id="CP086716">
    <property type="protein sequence ID" value="WOO80385.1"/>
    <property type="molecule type" value="Genomic_DNA"/>
</dbReference>
<dbReference type="AlphaFoldDB" id="A0AAF1BJY1"/>